<evidence type="ECO:0000313" key="4">
    <source>
        <dbReference type="Proteomes" id="UP000568050"/>
    </source>
</evidence>
<comment type="caution">
    <text evidence="3">The sequence shown here is derived from an EMBL/GenBank/DDBJ whole genome shotgun (WGS) entry which is preliminary data.</text>
</comment>
<gene>
    <name evidence="3" type="ORF">FHX50_001827</name>
</gene>
<evidence type="ECO:0008006" key="5">
    <source>
        <dbReference type="Google" id="ProtNLM"/>
    </source>
</evidence>
<dbReference type="InterPro" id="IPR047808">
    <property type="entry name" value="CueP-like"/>
</dbReference>
<dbReference type="PROSITE" id="PS51257">
    <property type="entry name" value="PROKAR_LIPOPROTEIN"/>
    <property type="match status" value="1"/>
</dbReference>
<dbReference type="Gene3D" id="2.60.40.3700">
    <property type="match status" value="1"/>
</dbReference>
<dbReference type="RefSeq" id="WP_183376781.1">
    <property type="nucleotide sequence ID" value="NZ_CBCSFZ010000011.1"/>
</dbReference>
<proteinExistence type="predicted"/>
<keyword evidence="2" id="KW-0732">Signal</keyword>
<dbReference type="Proteomes" id="UP000568050">
    <property type="component" value="Unassembled WGS sequence"/>
</dbReference>
<dbReference type="NCBIfam" id="NF038094">
    <property type="entry name" value="CueP_fam"/>
    <property type="match status" value="1"/>
</dbReference>
<dbReference type="AlphaFoldDB" id="A0A839QXH6"/>
<dbReference type="InterPro" id="IPR006311">
    <property type="entry name" value="TAT_signal"/>
</dbReference>
<name>A0A839QXH6_9MICO</name>
<evidence type="ECO:0000256" key="1">
    <source>
        <dbReference type="SAM" id="MobiDB-lite"/>
    </source>
</evidence>
<organism evidence="3 4">
    <name type="scientific">Helcobacillus massiliensis</name>
    <dbReference type="NCBI Taxonomy" id="521392"/>
    <lineage>
        <taxon>Bacteria</taxon>
        <taxon>Bacillati</taxon>
        <taxon>Actinomycetota</taxon>
        <taxon>Actinomycetes</taxon>
        <taxon>Micrococcales</taxon>
        <taxon>Dermabacteraceae</taxon>
        <taxon>Helcobacillus</taxon>
    </lineage>
</organism>
<keyword evidence="4" id="KW-1185">Reference proteome</keyword>
<reference evidence="3 4" key="1">
    <citation type="submission" date="2020-08" db="EMBL/GenBank/DDBJ databases">
        <title>Sequencing the genomes of 1000 actinobacteria strains.</title>
        <authorList>
            <person name="Klenk H.-P."/>
        </authorList>
    </citation>
    <scope>NUCLEOTIDE SEQUENCE [LARGE SCALE GENOMIC DNA]</scope>
    <source>
        <strain evidence="3 4">DSM 23040</strain>
    </source>
</reference>
<dbReference type="Pfam" id="PF21172">
    <property type="entry name" value="CueP"/>
    <property type="match status" value="1"/>
</dbReference>
<dbReference type="EMBL" id="JACHWP010000006">
    <property type="protein sequence ID" value="MBB3023530.1"/>
    <property type="molecule type" value="Genomic_DNA"/>
</dbReference>
<dbReference type="PROSITE" id="PS51318">
    <property type="entry name" value="TAT"/>
    <property type="match status" value="1"/>
</dbReference>
<accession>A0A839QXH6</accession>
<feature type="signal peptide" evidence="2">
    <location>
        <begin position="1"/>
        <end position="28"/>
    </location>
</feature>
<evidence type="ECO:0000256" key="2">
    <source>
        <dbReference type="SAM" id="SignalP"/>
    </source>
</evidence>
<feature type="region of interest" description="Disordered" evidence="1">
    <location>
        <begin position="29"/>
        <end position="48"/>
    </location>
</feature>
<evidence type="ECO:0000313" key="3">
    <source>
        <dbReference type="EMBL" id="MBB3023530.1"/>
    </source>
</evidence>
<feature type="chain" id="PRO_5033028980" description="CueP family metal-binding protein" evidence="2">
    <location>
        <begin position="29"/>
        <end position="210"/>
    </location>
</feature>
<protein>
    <recommendedName>
        <fullName evidence="5">CueP family metal-binding protein</fullName>
    </recommendedName>
</protein>
<sequence>MNESRRAVLGAVPLVAAVGLLAACSRSATPMATDPSAPADGEADGSVLAPFHGRDAREVIDELESTPVSDRSRDFLAQVQHDQLLLTDVATEEALALSLPEGMFYVSVAPYAAQTHDCFLHSLTTCRGEMASEELTVTVEAADGAAPSGELPSGEKVTTHDNGFFGLWLPAGMQKATLRIEHGASGRSAELPISTMPDSPTCVTTAQLEG</sequence>